<dbReference type="CDD" id="cd08544">
    <property type="entry name" value="Reeler"/>
    <property type="match status" value="1"/>
</dbReference>
<protein>
    <submittedName>
        <fullName evidence="5">Reelin domain-containing protein</fullName>
    </submittedName>
</protein>
<feature type="compositionally biased region" description="Polar residues" evidence="1">
    <location>
        <begin position="118"/>
        <end position="141"/>
    </location>
</feature>
<name>A0A0N4YW10_NIPBR</name>
<evidence type="ECO:0000259" key="2">
    <source>
        <dbReference type="PROSITE" id="PS51019"/>
    </source>
</evidence>
<reference evidence="5" key="1">
    <citation type="submission" date="2017-02" db="UniProtKB">
        <authorList>
            <consortium name="WormBaseParasite"/>
        </authorList>
    </citation>
    <scope>IDENTIFICATION</scope>
</reference>
<feature type="domain" description="Reelin" evidence="2">
    <location>
        <begin position="1"/>
        <end position="87"/>
    </location>
</feature>
<keyword evidence="4" id="KW-1185">Reference proteome</keyword>
<evidence type="ECO:0000313" key="3">
    <source>
        <dbReference type="EMBL" id="VDL85215.1"/>
    </source>
</evidence>
<dbReference type="InterPro" id="IPR051237">
    <property type="entry name" value="Ferric-chelate_Red/DefProt"/>
</dbReference>
<dbReference type="WBParaSite" id="NBR_0002143201-mRNA-1">
    <property type="protein sequence ID" value="NBR_0002143201-mRNA-1"/>
    <property type="gene ID" value="NBR_0002143201"/>
</dbReference>
<feature type="compositionally biased region" description="Low complexity" evidence="1">
    <location>
        <begin position="159"/>
        <end position="169"/>
    </location>
</feature>
<dbReference type="PANTHER" id="PTHR45828:SF42">
    <property type="entry name" value="DEFENSE PROTEIN L(2)34FC"/>
    <property type="match status" value="1"/>
</dbReference>
<dbReference type="Gene3D" id="2.60.40.4060">
    <property type="entry name" value="Reeler domain"/>
    <property type="match status" value="1"/>
</dbReference>
<dbReference type="EMBL" id="UYSL01026330">
    <property type="protein sequence ID" value="VDL85215.1"/>
    <property type="molecule type" value="Genomic_DNA"/>
</dbReference>
<evidence type="ECO:0000256" key="1">
    <source>
        <dbReference type="SAM" id="MobiDB-lite"/>
    </source>
</evidence>
<feature type="region of interest" description="Disordered" evidence="1">
    <location>
        <begin position="109"/>
        <end position="217"/>
    </location>
</feature>
<dbReference type="Pfam" id="PF02014">
    <property type="entry name" value="Reeler"/>
    <property type="match status" value="1"/>
</dbReference>
<reference evidence="3 4" key="2">
    <citation type="submission" date="2018-11" db="EMBL/GenBank/DDBJ databases">
        <authorList>
            <consortium name="Pathogen Informatics"/>
        </authorList>
    </citation>
    <scope>NUCLEOTIDE SEQUENCE [LARGE SCALE GENOMIC DNA]</scope>
</reference>
<evidence type="ECO:0000313" key="5">
    <source>
        <dbReference type="WBParaSite" id="NBR_0002143201-mRNA-1"/>
    </source>
</evidence>
<gene>
    <name evidence="3" type="ORF">NBR_LOCUS21433</name>
</gene>
<sequence length="217" mass="24717">MGQLMRLDDNGSWQQQCFRFKNSATHSHDEKKKHMRLWWKADEDSRTVQFVATVVKHQTMFWVKSVLSVPIPPCRVMKQGILEYTMPMPTPPPPVKQFKMDTNKVFGNERIAPLPVRNSDSTSDEVTAATSDEVRPSSTSSRRPEFTTTARIEPETERTTTTTTTTTTTSKPEQLLMVHVLPESERPQPFPTRKPEPSATLHESQTGWPAAYQFNVG</sequence>
<evidence type="ECO:0000313" key="4">
    <source>
        <dbReference type="Proteomes" id="UP000271162"/>
    </source>
</evidence>
<accession>A0A0N4YW10</accession>
<dbReference type="Proteomes" id="UP000271162">
    <property type="component" value="Unassembled WGS sequence"/>
</dbReference>
<dbReference type="InterPro" id="IPR002861">
    <property type="entry name" value="Reeler_dom"/>
</dbReference>
<dbReference type="PANTHER" id="PTHR45828">
    <property type="entry name" value="CYTOCHROME B561/FERRIC REDUCTASE TRANSMEMBRANE"/>
    <property type="match status" value="1"/>
</dbReference>
<dbReference type="GO" id="GO:0016020">
    <property type="term" value="C:membrane"/>
    <property type="evidence" value="ECO:0007669"/>
    <property type="project" value="TreeGrafter"/>
</dbReference>
<proteinExistence type="predicted"/>
<dbReference type="InterPro" id="IPR042307">
    <property type="entry name" value="Reeler_sf"/>
</dbReference>
<dbReference type="AlphaFoldDB" id="A0A0N4YW10"/>
<organism evidence="5">
    <name type="scientific">Nippostrongylus brasiliensis</name>
    <name type="common">Rat hookworm</name>
    <dbReference type="NCBI Taxonomy" id="27835"/>
    <lineage>
        <taxon>Eukaryota</taxon>
        <taxon>Metazoa</taxon>
        <taxon>Ecdysozoa</taxon>
        <taxon>Nematoda</taxon>
        <taxon>Chromadorea</taxon>
        <taxon>Rhabditida</taxon>
        <taxon>Rhabditina</taxon>
        <taxon>Rhabditomorpha</taxon>
        <taxon>Strongyloidea</taxon>
        <taxon>Heligmosomidae</taxon>
        <taxon>Nippostrongylus</taxon>
    </lineage>
</organism>
<dbReference type="PROSITE" id="PS51019">
    <property type="entry name" value="REELIN"/>
    <property type="match status" value="1"/>
</dbReference>